<keyword evidence="2 6" id="KW-0812">Transmembrane</keyword>
<evidence type="ECO:0000256" key="2">
    <source>
        <dbReference type="ARBA" id="ARBA00022692"/>
    </source>
</evidence>
<keyword evidence="3 6" id="KW-1133">Transmembrane helix</keyword>
<keyword evidence="4 6" id="KW-0472">Membrane</keyword>
<name>A0A7J5U5N7_9BACT</name>
<feature type="compositionally biased region" description="Low complexity" evidence="5">
    <location>
        <begin position="63"/>
        <end position="75"/>
    </location>
</feature>
<dbReference type="RefSeq" id="WP_152122925.1">
    <property type="nucleotide sequence ID" value="NZ_WELI01000001.1"/>
</dbReference>
<keyword evidence="7" id="KW-0378">Hydrolase</keyword>
<comment type="subcellular location">
    <subcellularLocation>
        <location evidence="1">Membrane</location>
        <topology evidence="1">Single-pass membrane protein</topology>
    </subcellularLocation>
</comment>
<evidence type="ECO:0000256" key="3">
    <source>
        <dbReference type="ARBA" id="ARBA00022989"/>
    </source>
</evidence>
<evidence type="ECO:0000313" key="8">
    <source>
        <dbReference type="Proteomes" id="UP000488299"/>
    </source>
</evidence>
<evidence type="ECO:0000256" key="4">
    <source>
        <dbReference type="ARBA" id="ARBA00023136"/>
    </source>
</evidence>
<sequence length="287" mass="31187">MRWLGGRESDNVEDRRGSGGSGGLVIGGGIGSLVIALIVYLLGGDPSQIIGQSDDSYQSPTMPGAQAPAGPQPDDQAAKFTRVVLGSTEDVWTKLLAQEGQQYRPPTLVLFRNRTQSGCGTATSASGPFYCPGDKKLYIDLSFYDELRERFNAPGDFAMAYVIAHEVGHYLQDELGIMDKVSAAQQRVGKRQANQLSVRLELQADFLAGVWARNNGMIEPGDIEEALQAANAIGDDRIQRETQGYVVPDAFTHGTSAQRVYWFKKGYQTGDINQGDTFNSNEDANLQ</sequence>
<dbReference type="PANTHER" id="PTHR30168:SF0">
    <property type="entry name" value="INNER MEMBRANE PROTEIN"/>
    <property type="match status" value="1"/>
</dbReference>
<evidence type="ECO:0000256" key="5">
    <source>
        <dbReference type="SAM" id="MobiDB-lite"/>
    </source>
</evidence>
<keyword evidence="7" id="KW-0482">Metalloprotease</keyword>
<dbReference type="PANTHER" id="PTHR30168">
    <property type="entry name" value="PUTATIVE MEMBRANE PROTEIN YPFJ"/>
    <property type="match status" value="1"/>
</dbReference>
<dbReference type="GO" id="GO:0008237">
    <property type="term" value="F:metallopeptidase activity"/>
    <property type="evidence" value="ECO:0007669"/>
    <property type="project" value="UniProtKB-KW"/>
</dbReference>
<dbReference type="AlphaFoldDB" id="A0A7J5U5N7"/>
<feature type="compositionally biased region" description="Basic and acidic residues" evidence="5">
    <location>
        <begin position="1"/>
        <end position="17"/>
    </location>
</feature>
<reference evidence="7 8" key="1">
    <citation type="submission" date="2019-10" db="EMBL/GenBank/DDBJ databases">
        <title>Rudanella paleaurantiibacter sp. nov., isolated from sludge.</title>
        <authorList>
            <person name="Xu S.Q."/>
        </authorList>
    </citation>
    <scope>NUCLEOTIDE SEQUENCE [LARGE SCALE GENOMIC DNA]</scope>
    <source>
        <strain evidence="7 8">HX-22-17</strain>
    </source>
</reference>
<accession>A0A7J5U5N7</accession>
<dbReference type="InterPro" id="IPR007343">
    <property type="entry name" value="Uncharacterised_pept_Zn_put"/>
</dbReference>
<comment type="caution">
    <text evidence="7">The sequence shown here is derived from an EMBL/GenBank/DDBJ whole genome shotgun (WGS) entry which is preliminary data.</text>
</comment>
<organism evidence="7 8">
    <name type="scientific">Rudanella paleaurantiibacter</name>
    <dbReference type="NCBI Taxonomy" id="2614655"/>
    <lineage>
        <taxon>Bacteria</taxon>
        <taxon>Pseudomonadati</taxon>
        <taxon>Bacteroidota</taxon>
        <taxon>Cytophagia</taxon>
        <taxon>Cytophagales</taxon>
        <taxon>Cytophagaceae</taxon>
        <taxon>Rudanella</taxon>
    </lineage>
</organism>
<keyword evidence="8" id="KW-1185">Reference proteome</keyword>
<feature type="compositionally biased region" description="Polar residues" evidence="5">
    <location>
        <begin position="51"/>
        <end position="61"/>
    </location>
</feature>
<protein>
    <submittedName>
        <fullName evidence="7">Metalloprotease</fullName>
    </submittedName>
</protein>
<evidence type="ECO:0000313" key="7">
    <source>
        <dbReference type="EMBL" id="KAB7733085.1"/>
    </source>
</evidence>
<dbReference type="Proteomes" id="UP000488299">
    <property type="component" value="Unassembled WGS sequence"/>
</dbReference>
<evidence type="ECO:0000256" key="6">
    <source>
        <dbReference type="SAM" id="Phobius"/>
    </source>
</evidence>
<dbReference type="EMBL" id="WELI01000001">
    <property type="protein sequence ID" value="KAB7733085.1"/>
    <property type="molecule type" value="Genomic_DNA"/>
</dbReference>
<proteinExistence type="predicted"/>
<feature type="region of interest" description="Disordered" evidence="5">
    <location>
        <begin position="1"/>
        <end position="21"/>
    </location>
</feature>
<feature type="transmembrane region" description="Helical" evidence="6">
    <location>
        <begin position="21"/>
        <end position="43"/>
    </location>
</feature>
<dbReference type="Pfam" id="PF04228">
    <property type="entry name" value="Zn_peptidase"/>
    <property type="match status" value="1"/>
</dbReference>
<evidence type="ECO:0000256" key="1">
    <source>
        <dbReference type="ARBA" id="ARBA00004167"/>
    </source>
</evidence>
<gene>
    <name evidence="7" type="ORF">F5984_03870</name>
</gene>
<dbReference type="GO" id="GO:0006508">
    <property type="term" value="P:proteolysis"/>
    <property type="evidence" value="ECO:0007669"/>
    <property type="project" value="UniProtKB-KW"/>
</dbReference>
<keyword evidence="7" id="KW-0645">Protease</keyword>
<dbReference type="GO" id="GO:0016020">
    <property type="term" value="C:membrane"/>
    <property type="evidence" value="ECO:0007669"/>
    <property type="project" value="UniProtKB-SubCell"/>
</dbReference>
<feature type="region of interest" description="Disordered" evidence="5">
    <location>
        <begin position="51"/>
        <end position="75"/>
    </location>
</feature>